<keyword evidence="2" id="KW-1185">Reference proteome</keyword>
<organism evidence="1 2">
    <name type="scientific">Streptomyces fructofermentans</name>
    <dbReference type="NCBI Taxonomy" id="152141"/>
    <lineage>
        <taxon>Bacteria</taxon>
        <taxon>Bacillati</taxon>
        <taxon>Actinomycetota</taxon>
        <taxon>Actinomycetes</taxon>
        <taxon>Kitasatosporales</taxon>
        <taxon>Streptomycetaceae</taxon>
        <taxon>Streptomyces</taxon>
    </lineage>
</organism>
<reference evidence="1" key="2">
    <citation type="submission" date="2020-09" db="EMBL/GenBank/DDBJ databases">
        <authorList>
            <person name="Sun Q."/>
            <person name="Ohkuma M."/>
        </authorList>
    </citation>
    <scope>NUCLEOTIDE SEQUENCE</scope>
    <source>
        <strain evidence="1">JCM 4956</strain>
    </source>
</reference>
<accession>A0A918U5R7</accession>
<dbReference type="Proteomes" id="UP000645555">
    <property type="component" value="Unassembled WGS sequence"/>
</dbReference>
<reference evidence="1" key="1">
    <citation type="journal article" date="2014" name="Int. J. Syst. Evol. Microbiol.">
        <title>Complete genome sequence of Corynebacterium casei LMG S-19264T (=DSM 44701T), isolated from a smear-ripened cheese.</title>
        <authorList>
            <consortium name="US DOE Joint Genome Institute (JGI-PGF)"/>
            <person name="Walter F."/>
            <person name="Albersmeier A."/>
            <person name="Kalinowski J."/>
            <person name="Ruckert C."/>
        </authorList>
    </citation>
    <scope>NUCLEOTIDE SEQUENCE</scope>
    <source>
        <strain evidence="1">JCM 4956</strain>
    </source>
</reference>
<dbReference type="AlphaFoldDB" id="A0A918U5R7"/>
<name>A0A918U5R7_9ACTN</name>
<sequence>MTLSETTLLALMRELDDPERLEQPLHYDRAEIGLAFDGLIRRLEADFEAPCESERDSQDSSEYGRIHVPAEATICGTRIVVCVSKFGSLAEVCADNPGAYLGTEEAREEGVLDMADLATVEQALAELGYVSVPEELLESDYEGPSALEPFATRPTWWTRFFGTIW</sequence>
<protein>
    <submittedName>
        <fullName evidence="1">Uncharacterized protein</fullName>
    </submittedName>
</protein>
<gene>
    <name evidence="1" type="ORF">GCM10010515_76270</name>
</gene>
<dbReference type="EMBL" id="BMWD01000056">
    <property type="protein sequence ID" value="GGX98828.1"/>
    <property type="molecule type" value="Genomic_DNA"/>
</dbReference>
<comment type="caution">
    <text evidence="1">The sequence shown here is derived from an EMBL/GenBank/DDBJ whole genome shotgun (WGS) entry which is preliminary data.</text>
</comment>
<proteinExistence type="predicted"/>
<evidence type="ECO:0000313" key="1">
    <source>
        <dbReference type="EMBL" id="GGX98828.1"/>
    </source>
</evidence>
<evidence type="ECO:0000313" key="2">
    <source>
        <dbReference type="Proteomes" id="UP000645555"/>
    </source>
</evidence>
<dbReference type="RefSeq" id="WP_190040237.1">
    <property type="nucleotide sequence ID" value="NZ_BMWD01000056.1"/>
</dbReference>